<protein>
    <submittedName>
        <fullName evidence="6">Redoxin family protein</fullName>
    </submittedName>
</protein>
<keyword evidence="7" id="KW-1185">Reference proteome</keyword>
<evidence type="ECO:0000259" key="5">
    <source>
        <dbReference type="PROSITE" id="PS51352"/>
    </source>
</evidence>
<comment type="caution">
    <text evidence="6">The sequence shown here is derived from an EMBL/GenBank/DDBJ whole genome shotgun (WGS) entry which is preliminary data.</text>
</comment>
<dbReference type="PANTHER" id="PTHR42852:SF6">
    <property type="entry name" value="THIOL:DISULFIDE INTERCHANGE PROTEIN DSBE"/>
    <property type="match status" value="1"/>
</dbReference>
<comment type="subcellular location">
    <subcellularLocation>
        <location evidence="1">Cell envelope</location>
    </subcellularLocation>
</comment>
<reference evidence="6 7" key="1">
    <citation type="submission" date="2024-04" db="EMBL/GenBank/DDBJ databases">
        <title>Albibacterium profundi sp. nov., isolated from sediment of the Challenger Deep of Mariana Trench.</title>
        <authorList>
            <person name="Wang Y."/>
        </authorList>
    </citation>
    <scope>NUCLEOTIDE SEQUENCE [LARGE SCALE GENOMIC DNA]</scope>
    <source>
        <strain evidence="6 7">RHL897</strain>
    </source>
</reference>
<accession>A0ABV5CFB7</accession>
<dbReference type="InterPro" id="IPR013766">
    <property type="entry name" value="Thioredoxin_domain"/>
</dbReference>
<evidence type="ECO:0000256" key="3">
    <source>
        <dbReference type="ARBA" id="ARBA00023157"/>
    </source>
</evidence>
<evidence type="ECO:0000313" key="7">
    <source>
        <dbReference type="Proteomes" id="UP001580928"/>
    </source>
</evidence>
<dbReference type="EMBL" id="JBBVGT010000002">
    <property type="protein sequence ID" value="MFB5945305.1"/>
    <property type="molecule type" value="Genomic_DNA"/>
</dbReference>
<gene>
    <name evidence="6" type="ORF">WKR92_05645</name>
</gene>
<dbReference type="SUPFAM" id="SSF52833">
    <property type="entry name" value="Thioredoxin-like"/>
    <property type="match status" value="1"/>
</dbReference>
<dbReference type="CDD" id="cd02966">
    <property type="entry name" value="TlpA_like_family"/>
    <property type="match status" value="1"/>
</dbReference>
<dbReference type="InterPro" id="IPR050553">
    <property type="entry name" value="Thioredoxin_ResA/DsbE_sf"/>
</dbReference>
<keyword evidence="4" id="KW-0676">Redox-active center</keyword>
<dbReference type="PANTHER" id="PTHR42852">
    <property type="entry name" value="THIOL:DISULFIDE INTERCHANGE PROTEIN DSBE"/>
    <property type="match status" value="1"/>
</dbReference>
<name>A0ABV5CFB7_9SPHI</name>
<dbReference type="PROSITE" id="PS51352">
    <property type="entry name" value="THIOREDOXIN_2"/>
    <property type="match status" value="1"/>
</dbReference>
<evidence type="ECO:0000256" key="1">
    <source>
        <dbReference type="ARBA" id="ARBA00004196"/>
    </source>
</evidence>
<dbReference type="Proteomes" id="UP001580928">
    <property type="component" value="Unassembled WGS sequence"/>
</dbReference>
<evidence type="ECO:0000313" key="6">
    <source>
        <dbReference type="EMBL" id="MFB5945305.1"/>
    </source>
</evidence>
<sequence>MRYISPVAFLIICIAVIGCGRQPVDLQNGIWRGTFQTDSTIEIPFNFEIYDSAGVKQIAFINGKERLNINEVEVRDDSVFFKTPLYETEIRAQLNNDGLEGIWLRKLPNLTQRMPFKATHESDWRFVKEPKPSSADVSGRWSVIFSKANSNDTTLAIGEFEQDSSMVYGTFLTNYGDYRFLSGELDGDVLRLSAYGGMSPSMFMATVDGNVMTGDLYSGPSSHSTWEAERDPDAELADAYSLTKLKEGYNTLSFEFQDTEGNLVSLDDERYQDKVVVLQFLGSWCPNCMDETAYLSSFYKKYRDRGVEVIALAYERYAEIEKAKKAVSNLIDRFDMTYPVLLTGYTNKQVLESLPAMESFNAFPSTIIINKEGEVHSIHTGFNGPATGQAYVDYITQFEQTINELLNE</sequence>
<proteinExistence type="predicted"/>
<evidence type="ECO:0000256" key="2">
    <source>
        <dbReference type="ARBA" id="ARBA00022748"/>
    </source>
</evidence>
<dbReference type="InterPro" id="IPR036249">
    <property type="entry name" value="Thioredoxin-like_sf"/>
</dbReference>
<dbReference type="Pfam" id="PF08534">
    <property type="entry name" value="Redoxin"/>
    <property type="match status" value="1"/>
</dbReference>
<dbReference type="PROSITE" id="PS51257">
    <property type="entry name" value="PROKAR_LIPOPROTEIN"/>
    <property type="match status" value="1"/>
</dbReference>
<keyword evidence="3" id="KW-1015">Disulfide bond</keyword>
<evidence type="ECO:0000256" key="4">
    <source>
        <dbReference type="ARBA" id="ARBA00023284"/>
    </source>
</evidence>
<feature type="domain" description="Thioredoxin" evidence="5">
    <location>
        <begin position="245"/>
        <end position="400"/>
    </location>
</feature>
<organism evidence="6 7">
    <name type="scientific">Albibacterium profundi</name>
    <dbReference type="NCBI Taxonomy" id="3134906"/>
    <lineage>
        <taxon>Bacteria</taxon>
        <taxon>Pseudomonadati</taxon>
        <taxon>Bacteroidota</taxon>
        <taxon>Sphingobacteriia</taxon>
        <taxon>Sphingobacteriales</taxon>
        <taxon>Sphingobacteriaceae</taxon>
        <taxon>Albibacterium</taxon>
    </lineage>
</organism>
<dbReference type="Gene3D" id="3.40.30.10">
    <property type="entry name" value="Glutaredoxin"/>
    <property type="match status" value="1"/>
</dbReference>
<dbReference type="InterPro" id="IPR013740">
    <property type="entry name" value="Redoxin"/>
</dbReference>
<keyword evidence="2" id="KW-0201">Cytochrome c-type biogenesis</keyword>
<dbReference type="RefSeq" id="WP_375556846.1">
    <property type="nucleotide sequence ID" value="NZ_JBBVGT010000002.1"/>
</dbReference>